<dbReference type="AlphaFoldDB" id="A0A523XTU6"/>
<sequence length="359" mass="41582">MRGQCPCGRRCADCVYEKVCGGWLEDRCIHVRLEQGRTDRSKAKCLFCEMKGIDRTCPTLNPPPPKELDCLGPWVLEDIIAEWDYERDDFTKQPPEPDWPLLIPEVSDITDTTSRLGVWPDEGEWEFKKWDPIAWDMTGYLFDKIQGAPWVREPEVHKEYDWHFIIEPEEPWIENILFVDRLPDRLAMQTPPTAIMAAYLNRLHAYYWPIITDEEAPKPWLITHGYPSYIDWPPVWHWNLGIRMLSSLAAYIGSQSVDLMGVMPEETWYPDKSRKAVQQIPVPFVRAKGGDRLLFEPGSMSYGPTEMDWDYFPGIIPFVPGADTNQLVWFTKNIVKMGYTTVALDAVNSIAHENFKALP</sequence>
<accession>A0A523XTU6</accession>
<feature type="non-terminal residue" evidence="1">
    <location>
        <position position="359"/>
    </location>
</feature>
<reference evidence="1 2" key="1">
    <citation type="submission" date="2019-03" db="EMBL/GenBank/DDBJ databases">
        <title>Metabolic potential of uncultured bacteria and archaea associated with petroleum seepage in deep-sea sediments.</title>
        <authorList>
            <person name="Dong X."/>
            <person name="Hubert C."/>
        </authorList>
    </citation>
    <scope>NUCLEOTIDE SEQUENCE [LARGE SCALE GENOMIC DNA]</scope>
    <source>
        <strain evidence="1">E29_bin36</strain>
    </source>
</reference>
<organism evidence="1 2">
    <name type="scientific">candidate division TA06 bacterium</name>
    <dbReference type="NCBI Taxonomy" id="2250710"/>
    <lineage>
        <taxon>Bacteria</taxon>
        <taxon>Bacteria division TA06</taxon>
    </lineage>
</organism>
<evidence type="ECO:0000313" key="1">
    <source>
        <dbReference type="EMBL" id="TET82714.1"/>
    </source>
</evidence>
<gene>
    <name evidence="1" type="ORF">E3J38_01705</name>
</gene>
<comment type="caution">
    <text evidence="1">The sequence shown here is derived from an EMBL/GenBank/DDBJ whole genome shotgun (WGS) entry which is preliminary data.</text>
</comment>
<dbReference type="EMBL" id="SOIP01000100">
    <property type="protein sequence ID" value="TET82714.1"/>
    <property type="molecule type" value="Genomic_DNA"/>
</dbReference>
<evidence type="ECO:0000313" key="2">
    <source>
        <dbReference type="Proteomes" id="UP000315534"/>
    </source>
</evidence>
<proteinExistence type="predicted"/>
<name>A0A523XTU6_UNCT6</name>
<protein>
    <submittedName>
        <fullName evidence="1">Uncharacterized protein</fullName>
    </submittedName>
</protein>
<dbReference type="Proteomes" id="UP000315534">
    <property type="component" value="Unassembled WGS sequence"/>
</dbReference>